<feature type="non-terminal residue" evidence="1">
    <location>
        <position position="165"/>
    </location>
</feature>
<proteinExistence type="predicted"/>
<gene>
    <name evidence="1" type="ORF">B0J11DRAFT_399912</name>
</gene>
<comment type="caution">
    <text evidence="1">The sequence shown here is derived from an EMBL/GenBank/DDBJ whole genome shotgun (WGS) entry which is preliminary data.</text>
</comment>
<dbReference type="InterPro" id="IPR011008">
    <property type="entry name" value="Dimeric_a/b-barrel"/>
</dbReference>
<sequence>GILWVSSRLSSPTTLTPEHFCDWYENTHIQEVTALPGVPRAARYEAIIPQPSDTTWSSAAPYLTIYELPDLSYRHTPAFKSLDGQSPPSPNLLSTIFLQSRFDTRFYRQTQSFSLDPTSSTPAKLLISAALEPPPDAVAEHDFDAWYREEHIRVLSKVPGYVRTR</sequence>
<evidence type="ECO:0008006" key="3">
    <source>
        <dbReference type="Google" id="ProtNLM"/>
    </source>
</evidence>
<reference evidence="1" key="1">
    <citation type="journal article" date="2021" name="Nat. Commun.">
        <title>Genetic determinants of endophytism in the Arabidopsis root mycobiome.</title>
        <authorList>
            <person name="Mesny F."/>
            <person name="Miyauchi S."/>
            <person name="Thiergart T."/>
            <person name="Pickel B."/>
            <person name="Atanasova L."/>
            <person name="Karlsson M."/>
            <person name="Huettel B."/>
            <person name="Barry K.W."/>
            <person name="Haridas S."/>
            <person name="Chen C."/>
            <person name="Bauer D."/>
            <person name="Andreopoulos W."/>
            <person name="Pangilinan J."/>
            <person name="LaButti K."/>
            <person name="Riley R."/>
            <person name="Lipzen A."/>
            <person name="Clum A."/>
            <person name="Drula E."/>
            <person name="Henrissat B."/>
            <person name="Kohler A."/>
            <person name="Grigoriev I.V."/>
            <person name="Martin F.M."/>
            <person name="Hacquard S."/>
        </authorList>
    </citation>
    <scope>NUCLEOTIDE SEQUENCE</scope>
    <source>
        <strain evidence="1">MPI-CAGE-CH-0243</strain>
    </source>
</reference>
<evidence type="ECO:0000313" key="1">
    <source>
        <dbReference type="EMBL" id="KAH7112893.1"/>
    </source>
</evidence>
<protein>
    <recommendedName>
        <fullName evidence="3">EthD domain-containing protein</fullName>
    </recommendedName>
</protein>
<organism evidence="1 2">
    <name type="scientific">Dendryphion nanum</name>
    <dbReference type="NCBI Taxonomy" id="256645"/>
    <lineage>
        <taxon>Eukaryota</taxon>
        <taxon>Fungi</taxon>
        <taxon>Dikarya</taxon>
        <taxon>Ascomycota</taxon>
        <taxon>Pezizomycotina</taxon>
        <taxon>Dothideomycetes</taxon>
        <taxon>Pleosporomycetidae</taxon>
        <taxon>Pleosporales</taxon>
        <taxon>Torulaceae</taxon>
        <taxon>Dendryphion</taxon>
    </lineage>
</organism>
<dbReference type="EMBL" id="JAGMWT010000020">
    <property type="protein sequence ID" value="KAH7112893.1"/>
    <property type="molecule type" value="Genomic_DNA"/>
</dbReference>
<dbReference type="OrthoDB" id="2851338at2759"/>
<dbReference type="SUPFAM" id="SSF54909">
    <property type="entry name" value="Dimeric alpha+beta barrel"/>
    <property type="match status" value="1"/>
</dbReference>
<dbReference type="AlphaFoldDB" id="A0A9P9I9D1"/>
<keyword evidence="2" id="KW-1185">Reference proteome</keyword>
<dbReference type="Proteomes" id="UP000700596">
    <property type="component" value="Unassembled WGS sequence"/>
</dbReference>
<name>A0A9P9I9D1_9PLEO</name>
<accession>A0A9P9I9D1</accession>
<feature type="non-terminal residue" evidence="1">
    <location>
        <position position="1"/>
    </location>
</feature>
<evidence type="ECO:0000313" key="2">
    <source>
        <dbReference type="Proteomes" id="UP000700596"/>
    </source>
</evidence>